<dbReference type="InterPro" id="IPR000477">
    <property type="entry name" value="RT_dom"/>
</dbReference>
<evidence type="ECO:0000259" key="2">
    <source>
        <dbReference type="Pfam" id="PF00078"/>
    </source>
</evidence>
<keyword evidence="5" id="KW-1185">Reference proteome</keyword>
<evidence type="ECO:0000313" key="5">
    <source>
        <dbReference type="Proteomes" id="UP000820818"/>
    </source>
</evidence>
<name>A0AAD5PVW2_9CRUS</name>
<dbReference type="SUPFAM" id="SSF56672">
    <property type="entry name" value="DNA/RNA polymerases"/>
    <property type="match status" value="1"/>
</dbReference>
<dbReference type="AlphaFoldDB" id="A0AAD5PVW2"/>
<dbReference type="GO" id="GO:0042575">
    <property type="term" value="C:DNA polymerase complex"/>
    <property type="evidence" value="ECO:0007669"/>
    <property type="project" value="UniProtKB-ARBA"/>
</dbReference>
<dbReference type="InterPro" id="IPR012337">
    <property type="entry name" value="RNaseH-like_sf"/>
</dbReference>
<dbReference type="GO" id="GO:0071897">
    <property type="term" value="P:DNA biosynthetic process"/>
    <property type="evidence" value="ECO:0007669"/>
    <property type="project" value="UniProtKB-ARBA"/>
</dbReference>
<dbReference type="EMBL" id="WJBH02000005">
    <property type="protein sequence ID" value="KAI9558404.1"/>
    <property type="molecule type" value="Genomic_DNA"/>
</dbReference>
<dbReference type="SUPFAM" id="SSF53098">
    <property type="entry name" value="Ribonuclease H-like"/>
    <property type="match status" value="1"/>
</dbReference>
<organism evidence="4 5">
    <name type="scientific">Daphnia sinensis</name>
    <dbReference type="NCBI Taxonomy" id="1820382"/>
    <lineage>
        <taxon>Eukaryota</taxon>
        <taxon>Metazoa</taxon>
        <taxon>Ecdysozoa</taxon>
        <taxon>Arthropoda</taxon>
        <taxon>Crustacea</taxon>
        <taxon>Branchiopoda</taxon>
        <taxon>Diplostraca</taxon>
        <taxon>Cladocera</taxon>
        <taxon>Anomopoda</taxon>
        <taxon>Daphniidae</taxon>
        <taxon>Daphnia</taxon>
        <taxon>Daphnia similis group</taxon>
    </lineage>
</organism>
<dbReference type="Gene3D" id="3.30.70.270">
    <property type="match status" value="1"/>
</dbReference>
<comment type="caution">
    <text evidence="4">The sequence shown here is derived from an EMBL/GenBank/DDBJ whole genome shotgun (WGS) entry which is preliminary data.</text>
</comment>
<dbReference type="PANTHER" id="PTHR47331">
    <property type="entry name" value="PHD-TYPE DOMAIN-CONTAINING PROTEIN"/>
    <property type="match status" value="1"/>
</dbReference>
<dbReference type="InterPro" id="IPR043128">
    <property type="entry name" value="Rev_trsase/Diguanyl_cyclase"/>
</dbReference>
<gene>
    <name evidence="4" type="ORF">GHT06_015184</name>
</gene>
<dbReference type="Gene3D" id="3.30.420.10">
    <property type="entry name" value="Ribonuclease H-like superfamily/Ribonuclease H"/>
    <property type="match status" value="1"/>
</dbReference>
<feature type="domain" description="DUF5641" evidence="3">
    <location>
        <begin position="640"/>
        <end position="729"/>
    </location>
</feature>
<dbReference type="InterPro" id="IPR008042">
    <property type="entry name" value="Retrotrans_Pao"/>
</dbReference>
<evidence type="ECO:0000313" key="4">
    <source>
        <dbReference type="EMBL" id="KAI9558404.1"/>
    </source>
</evidence>
<evidence type="ECO:0000259" key="3">
    <source>
        <dbReference type="Pfam" id="PF18701"/>
    </source>
</evidence>
<sequence>MKNQCHYIPHFGVFKDSITTPLRIVYDCSCKTPAGVCLNDCLDIGPPLQNDILAVLLRFRVHQICLTADIEKAFHQVGLHENDRDYVRFLWLKNPLNPKSDFEIYRFRVIPFGASCSPFILLSVIKKHLQLTTSPEVADINRNIYVDNLISGCKDQTEAVAYYHEANRLLSGAGLNLQSWGSNCSQVTTTAVNEKVVDESALTKVLGLGWRREDDTLHLPQVHLAVTSHSASTKRDILRSISGVYVPLGFINPLTILARILIQEIGRLKLGWDETLPLDLVERWQERPMQSGTIALLTATQQTYYPADQPFASFCQLKSGELDRSGYQKETNGRCGRGITKQLQHSIFLTTSIILRFVENIKLKDKSRTSWRKGYITAPELQAAEKRWILETQEQYFSNELRYFTKPEGKRPTLCLNDCVTCRRIRGTAYTTPNHTPLPTFRSSYSFPFTMTGVDFTGSFPLRGPKEAPKADRSAYILLFTCASSRVIHLEVVEDMTTVSFLETFRCFVSHHSRPSIILSDNAKNFEKAAKTFQKIFRDPVVLRQLSDQQIEWRFIPKRAPCAFRALIADAELVLNDRPLEEPSSYVEDEESLCPAHLMYGRRLNTLPYNEEAAAEILDPSYATESNELKRTVVRHQLRHQALLKQFKKRFLNSYLPALREHHQATKRDWPATIKESDVVLVHDEKPRKEWKMAFVENLIRSHDGKIRAAEIRTAKGKTNRPISKLYPLQVSEPASPVIESAPPYSTIPVSPTSRPTRKCADRARAAMKNIFHQENNKHSGRGRMSKSFLQSNCLSCV</sequence>
<accession>A0AAD5PVW2</accession>
<dbReference type="CDD" id="cd01644">
    <property type="entry name" value="RT_pepA17"/>
    <property type="match status" value="1"/>
</dbReference>
<dbReference type="Pfam" id="PF00078">
    <property type="entry name" value="RVT_1"/>
    <property type="match status" value="1"/>
</dbReference>
<protein>
    <recommendedName>
        <fullName evidence="6">Integrase catalytic domain-containing protein</fullName>
    </recommendedName>
</protein>
<feature type="domain" description="Reverse transcriptase" evidence="2">
    <location>
        <begin position="62"/>
        <end position="178"/>
    </location>
</feature>
<dbReference type="InterPro" id="IPR040676">
    <property type="entry name" value="DUF5641"/>
</dbReference>
<evidence type="ECO:0008006" key="6">
    <source>
        <dbReference type="Google" id="ProtNLM"/>
    </source>
</evidence>
<dbReference type="Proteomes" id="UP000820818">
    <property type="component" value="Linkage Group LG5"/>
</dbReference>
<evidence type="ECO:0000256" key="1">
    <source>
        <dbReference type="SAM" id="MobiDB-lite"/>
    </source>
</evidence>
<dbReference type="GO" id="GO:0003676">
    <property type="term" value="F:nucleic acid binding"/>
    <property type="evidence" value="ECO:0007669"/>
    <property type="project" value="InterPro"/>
</dbReference>
<dbReference type="Gene3D" id="3.10.10.10">
    <property type="entry name" value="HIV Type 1 Reverse Transcriptase, subunit A, domain 1"/>
    <property type="match status" value="1"/>
</dbReference>
<reference evidence="4 5" key="1">
    <citation type="submission" date="2022-05" db="EMBL/GenBank/DDBJ databases">
        <title>A multi-omics perspective on studying reproductive biology in Daphnia sinensis.</title>
        <authorList>
            <person name="Jia J."/>
        </authorList>
    </citation>
    <scope>NUCLEOTIDE SEQUENCE [LARGE SCALE GENOMIC DNA]</scope>
    <source>
        <strain evidence="4 5">WSL</strain>
    </source>
</reference>
<dbReference type="InterPro" id="IPR043502">
    <property type="entry name" value="DNA/RNA_pol_sf"/>
</dbReference>
<dbReference type="Pfam" id="PF18701">
    <property type="entry name" value="DUF5641"/>
    <property type="match status" value="1"/>
</dbReference>
<proteinExistence type="predicted"/>
<dbReference type="Pfam" id="PF05380">
    <property type="entry name" value="Peptidase_A17"/>
    <property type="match status" value="1"/>
</dbReference>
<feature type="region of interest" description="Disordered" evidence="1">
    <location>
        <begin position="738"/>
        <end position="757"/>
    </location>
</feature>
<dbReference type="InterPro" id="IPR036397">
    <property type="entry name" value="RNaseH_sf"/>
</dbReference>